<dbReference type="Gene3D" id="3.90.850.10">
    <property type="entry name" value="Fumarylacetoacetase-like, C-terminal domain"/>
    <property type="match status" value="1"/>
</dbReference>
<dbReference type="GO" id="GO:0018773">
    <property type="term" value="F:acetylpyruvate hydrolase activity"/>
    <property type="evidence" value="ECO:0007669"/>
    <property type="project" value="TreeGrafter"/>
</dbReference>
<name>A0A2T8HXF1_9RHOB</name>
<keyword evidence="3" id="KW-0378">Hydrolase</keyword>
<dbReference type="InterPro" id="IPR036663">
    <property type="entry name" value="Fumarylacetoacetase_C_sf"/>
</dbReference>
<dbReference type="OrthoDB" id="5197601at2"/>
<keyword evidence="1" id="KW-0479">Metal-binding</keyword>
<dbReference type="PANTHER" id="PTHR11820">
    <property type="entry name" value="ACYLPYRUVASE"/>
    <property type="match status" value="1"/>
</dbReference>
<keyword evidence="4" id="KW-1185">Reference proteome</keyword>
<feature type="domain" description="Fumarylacetoacetase-like C-terminal" evidence="2">
    <location>
        <begin position="90"/>
        <end position="302"/>
    </location>
</feature>
<reference evidence="3 4" key="1">
    <citation type="submission" date="2018-04" db="EMBL/GenBank/DDBJ databases">
        <title>Pararhodobacter oceanense sp. nov., isolated from marine intertidal sediment.</title>
        <authorList>
            <person name="Wang X.-L."/>
            <person name="Du Z.-J."/>
        </authorList>
    </citation>
    <scope>NUCLEOTIDE SEQUENCE [LARGE SCALE GENOMIC DNA]</scope>
    <source>
        <strain evidence="3 4">AM505</strain>
    </source>
</reference>
<dbReference type="Pfam" id="PF01557">
    <property type="entry name" value="FAA_hydrolase"/>
    <property type="match status" value="1"/>
</dbReference>
<protein>
    <submittedName>
        <fullName evidence="3">Fumarylacetoacetate hydrolase</fullName>
    </submittedName>
</protein>
<organism evidence="3 4">
    <name type="scientific">Pararhodobacter oceanensis</name>
    <dbReference type="NCBI Taxonomy" id="2172121"/>
    <lineage>
        <taxon>Bacteria</taxon>
        <taxon>Pseudomonadati</taxon>
        <taxon>Pseudomonadota</taxon>
        <taxon>Alphaproteobacteria</taxon>
        <taxon>Rhodobacterales</taxon>
        <taxon>Paracoccaceae</taxon>
        <taxon>Pararhodobacter</taxon>
    </lineage>
</organism>
<dbReference type="AlphaFoldDB" id="A0A2T8HXF1"/>
<dbReference type="InterPro" id="IPR011234">
    <property type="entry name" value="Fumarylacetoacetase-like_C"/>
</dbReference>
<dbReference type="EMBL" id="QDKM01000001">
    <property type="protein sequence ID" value="PVH30110.1"/>
    <property type="molecule type" value="Genomic_DNA"/>
</dbReference>
<sequence>MTNTPLQTWALATIAGDSGPIACLETDAGLFRLAPSLARVGGGEVSKVIDLFDDWDASRGLIEAALPQLSAADIVSGTPRRLSPLLYPGKVLCAGANYYRHMAEMGFPGITKESQRLFFFFKPSRNAVVGEGETVHMPIGTEAFDWEIELAIVIGKAARNVSPEEALAHIAGYTVAVDFCARDLNKAPETFYKLDWVAGKAQESCCPLGPRFVPAEALANAQDARLRLSVNGEAKQDDSTADMIFSIAEQISTASKIMTLDPGDVLLTGTPAGVGAAKQSFLSVGDRVEATIDGIGTLATTIQPAKTRAG</sequence>
<dbReference type="PANTHER" id="PTHR11820:SF7">
    <property type="entry name" value="ACYLPYRUVASE FAHD1, MITOCHONDRIAL"/>
    <property type="match status" value="1"/>
</dbReference>
<evidence type="ECO:0000313" key="4">
    <source>
        <dbReference type="Proteomes" id="UP000245911"/>
    </source>
</evidence>
<evidence type="ECO:0000259" key="2">
    <source>
        <dbReference type="Pfam" id="PF01557"/>
    </source>
</evidence>
<evidence type="ECO:0000313" key="3">
    <source>
        <dbReference type="EMBL" id="PVH30110.1"/>
    </source>
</evidence>
<gene>
    <name evidence="3" type="ORF">DDE20_00625</name>
</gene>
<dbReference type="SUPFAM" id="SSF56529">
    <property type="entry name" value="FAH"/>
    <property type="match status" value="1"/>
</dbReference>
<evidence type="ECO:0000256" key="1">
    <source>
        <dbReference type="ARBA" id="ARBA00022723"/>
    </source>
</evidence>
<proteinExistence type="predicted"/>
<accession>A0A2T8HXF1</accession>
<comment type="caution">
    <text evidence="3">The sequence shown here is derived from an EMBL/GenBank/DDBJ whole genome shotgun (WGS) entry which is preliminary data.</text>
</comment>
<dbReference type="Proteomes" id="UP000245911">
    <property type="component" value="Unassembled WGS sequence"/>
</dbReference>
<dbReference type="GO" id="GO:0046872">
    <property type="term" value="F:metal ion binding"/>
    <property type="evidence" value="ECO:0007669"/>
    <property type="project" value="UniProtKB-KW"/>
</dbReference>
<dbReference type="RefSeq" id="WP_116556515.1">
    <property type="nucleotide sequence ID" value="NZ_QDKM01000001.1"/>
</dbReference>